<proteinExistence type="predicted"/>
<sequence length="133" mass="15129">MALEAPGPDEVCEELQMRSAVFIEKIRALLGMQPDQYLHVGFDEVGVLHSRHKFFDLEDSSGRLGPFNDFFGIVRKFCRWSFRGIGWDDILDEIGKFLIPVSDQILSKNPKVHCMLVILSTKLAYNVAAELSR</sequence>
<evidence type="ECO:0000313" key="2">
    <source>
        <dbReference type="Proteomes" id="UP001300502"/>
    </source>
</evidence>
<dbReference type="Proteomes" id="UP001300502">
    <property type="component" value="Unassembled WGS sequence"/>
</dbReference>
<comment type="caution">
    <text evidence="1">The sequence shown here is derived from an EMBL/GenBank/DDBJ whole genome shotgun (WGS) entry which is preliminary data.</text>
</comment>
<keyword evidence="2" id="KW-1185">Reference proteome</keyword>
<reference evidence="1 2" key="1">
    <citation type="submission" date="2022-07" db="EMBL/GenBank/DDBJ databases">
        <title>Genome-wide signatures of adaptation to extreme environments.</title>
        <authorList>
            <person name="Cho C.H."/>
            <person name="Yoon H.S."/>
        </authorList>
    </citation>
    <scope>NUCLEOTIDE SEQUENCE [LARGE SCALE GENOMIC DNA]</scope>
    <source>
        <strain evidence="1 2">108.79 E11</strain>
    </source>
</reference>
<evidence type="ECO:0000313" key="1">
    <source>
        <dbReference type="EMBL" id="KAK4522387.1"/>
    </source>
</evidence>
<name>A0AAV9I7A5_9RHOD</name>
<accession>A0AAV9I7A5</accession>
<dbReference type="EMBL" id="JANCYU010000004">
    <property type="protein sequence ID" value="KAK4522387.1"/>
    <property type="molecule type" value="Genomic_DNA"/>
</dbReference>
<dbReference type="AlphaFoldDB" id="A0AAV9I7A5"/>
<protein>
    <recommendedName>
        <fullName evidence="3">Beta-N-acetylhexosaminidase</fullName>
    </recommendedName>
</protein>
<organism evidence="1 2">
    <name type="scientific">Galdieria yellowstonensis</name>
    <dbReference type="NCBI Taxonomy" id="3028027"/>
    <lineage>
        <taxon>Eukaryota</taxon>
        <taxon>Rhodophyta</taxon>
        <taxon>Bangiophyceae</taxon>
        <taxon>Galdieriales</taxon>
        <taxon>Galdieriaceae</taxon>
        <taxon>Galdieria</taxon>
    </lineage>
</organism>
<evidence type="ECO:0008006" key="3">
    <source>
        <dbReference type="Google" id="ProtNLM"/>
    </source>
</evidence>
<gene>
    <name evidence="1" type="ORF">GAYE_HTGSCF06PCTG21G0269</name>
</gene>